<organism evidence="4 5">
    <name type="scientific">Laspinema olomoucense D3b</name>
    <dbReference type="NCBI Taxonomy" id="2953688"/>
    <lineage>
        <taxon>Bacteria</taxon>
        <taxon>Bacillati</taxon>
        <taxon>Cyanobacteriota</taxon>
        <taxon>Cyanophyceae</taxon>
        <taxon>Oscillatoriophycideae</taxon>
        <taxon>Oscillatoriales</taxon>
        <taxon>Laspinemataceae</taxon>
        <taxon>Laspinema</taxon>
        <taxon>Laspinema olomoucense</taxon>
    </lineage>
</organism>
<dbReference type="EMBL" id="JAMXFA010000097">
    <property type="protein sequence ID" value="MCT7981659.1"/>
    <property type="molecule type" value="Genomic_DNA"/>
</dbReference>
<dbReference type="InterPro" id="IPR047647">
    <property type="entry name" value="ISAs1_transpos"/>
</dbReference>
<evidence type="ECO:0000256" key="1">
    <source>
        <dbReference type="SAM" id="MobiDB-lite"/>
    </source>
</evidence>
<dbReference type="RefSeq" id="WP_261237805.1">
    <property type="nucleotide sequence ID" value="NZ_JAMXFA010000097.1"/>
</dbReference>
<keyword evidence="5" id="KW-1185">Reference proteome</keyword>
<dbReference type="Pfam" id="PF13808">
    <property type="entry name" value="DDE_Tnp_1_assoc"/>
    <property type="match status" value="1"/>
</dbReference>
<feature type="region of interest" description="Disordered" evidence="1">
    <location>
        <begin position="1"/>
        <end position="23"/>
    </location>
</feature>
<accession>A0ABT2NIG6</accession>
<name>A0ABT2NIG6_9CYAN</name>
<gene>
    <name evidence="4" type="ORF">NG792_28455</name>
</gene>
<evidence type="ECO:0000313" key="4">
    <source>
        <dbReference type="EMBL" id="MCT7981659.1"/>
    </source>
</evidence>
<protein>
    <submittedName>
        <fullName evidence="4">ISAs1 family transposase</fullName>
    </submittedName>
</protein>
<dbReference type="Proteomes" id="UP001525961">
    <property type="component" value="Unassembled WGS sequence"/>
</dbReference>
<sequence length="405" mass="46609">MDKGFAPIQTTSKSKSGLNKNQPLSMQQLRESVSHYFDDVPDPRVNRTKRHLLKDIIVIALLSTIAGGDGWQDMENYGISKLTWLKEFLELPNGIPSDDTFRRVFEQLDPKILEQKLTLWVQHLIRPVIQQVIPIDGKTLRGSYDRENGIKNLHLVTAWASENRLVLAQVKVENHSNEITAIPALLELIDITGATITMDAMGTQTEIIRLIHQKKANYVVTLKSNHPTLYNQVKNWFKTAQSHQFKGIEIDENHQTESAHSRVETRKVWAFPVAALGGLYKQEEWVGLQTIVVVERFRYLWNGTTHEIQFYLSSLPPNAQINGRIIRQHWSIENQQHYVLDVTFNEDSCRIRSLHSPRNLATIRRLSLNAVNQETTFKGSLRQKRKRAAMNDGYMMLILKSLYPD</sequence>
<evidence type="ECO:0000259" key="3">
    <source>
        <dbReference type="Pfam" id="PF13808"/>
    </source>
</evidence>
<dbReference type="NCBIfam" id="NF033564">
    <property type="entry name" value="transpos_ISAs1"/>
    <property type="match status" value="1"/>
</dbReference>
<reference evidence="4 5" key="1">
    <citation type="journal article" date="2022" name="Front. Microbiol.">
        <title>High genomic differentiation and limited gene flow indicate recent cryptic speciation within the genus Laspinema (cyanobacteria).</title>
        <authorList>
            <person name="Stanojkovic A."/>
            <person name="Skoupy S."/>
            <person name="Skaloud P."/>
            <person name="Dvorak P."/>
        </authorList>
    </citation>
    <scope>NUCLEOTIDE SEQUENCE [LARGE SCALE GENOMIC DNA]</scope>
    <source>
        <strain evidence="4 5">D3b</strain>
    </source>
</reference>
<dbReference type="PANTHER" id="PTHR30298">
    <property type="entry name" value="H REPEAT-ASSOCIATED PREDICTED TRANSPOSASE"/>
    <property type="match status" value="1"/>
</dbReference>
<dbReference type="Pfam" id="PF01609">
    <property type="entry name" value="DDE_Tnp_1"/>
    <property type="match status" value="1"/>
</dbReference>
<dbReference type="PANTHER" id="PTHR30298:SF0">
    <property type="entry name" value="PROTEIN YBFL-RELATED"/>
    <property type="match status" value="1"/>
</dbReference>
<feature type="compositionally biased region" description="Polar residues" evidence="1">
    <location>
        <begin position="8"/>
        <end position="23"/>
    </location>
</feature>
<evidence type="ECO:0000259" key="2">
    <source>
        <dbReference type="Pfam" id="PF01609"/>
    </source>
</evidence>
<dbReference type="InterPro" id="IPR051698">
    <property type="entry name" value="Transposase_11-like"/>
</dbReference>
<feature type="domain" description="Transposase IS4-like" evidence="2">
    <location>
        <begin position="131"/>
        <end position="369"/>
    </location>
</feature>
<feature type="domain" description="H repeat-associated protein N-terminal" evidence="3">
    <location>
        <begin position="35"/>
        <end position="121"/>
    </location>
</feature>
<evidence type="ECO:0000313" key="5">
    <source>
        <dbReference type="Proteomes" id="UP001525961"/>
    </source>
</evidence>
<comment type="caution">
    <text evidence="4">The sequence shown here is derived from an EMBL/GenBank/DDBJ whole genome shotgun (WGS) entry which is preliminary data.</text>
</comment>
<dbReference type="InterPro" id="IPR002559">
    <property type="entry name" value="Transposase_11"/>
</dbReference>
<dbReference type="InterPro" id="IPR032806">
    <property type="entry name" value="YbfD_N"/>
</dbReference>
<proteinExistence type="predicted"/>